<evidence type="ECO:0000313" key="1">
    <source>
        <dbReference type="EMBL" id="GLV55054.1"/>
    </source>
</evidence>
<evidence type="ECO:0000313" key="2">
    <source>
        <dbReference type="Proteomes" id="UP001344906"/>
    </source>
</evidence>
<proteinExistence type="predicted"/>
<name>A0ABQ6FRK8_9CHLR</name>
<sequence length="50" mass="5891">MPAQNNVSRCSSNVLLPDSVIVLDREVLDREKHWDEKEEEFEASYQQDIK</sequence>
<dbReference type="Proteomes" id="UP001344906">
    <property type="component" value="Unassembled WGS sequence"/>
</dbReference>
<gene>
    <name evidence="1" type="ORF">KDH_19010</name>
</gene>
<accession>A0ABQ6FRK8</accession>
<protein>
    <submittedName>
        <fullName evidence="1">Uncharacterized protein</fullName>
    </submittedName>
</protein>
<keyword evidence="2" id="KW-1185">Reference proteome</keyword>
<organism evidence="1 2">
    <name type="scientific">Dictyobacter halimunensis</name>
    <dbReference type="NCBI Taxonomy" id="3026934"/>
    <lineage>
        <taxon>Bacteria</taxon>
        <taxon>Bacillati</taxon>
        <taxon>Chloroflexota</taxon>
        <taxon>Ktedonobacteria</taxon>
        <taxon>Ktedonobacterales</taxon>
        <taxon>Dictyobacteraceae</taxon>
        <taxon>Dictyobacter</taxon>
    </lineage>
</organism>
<comment type="caution">
    <text evidence="1">The sequence shown here is derived from an EMBL/GenBank/DDBJ whole genome shotgun (WGS) entry which is preliminary data.</text>
</comment>
<dbReference type="EMBL" id="BSRI01000001">
    <property type="protein sequence ID" value="GLV55054.1"/>
    <property type="molecule type" value="Genomic_DNA"/>
</dbReference>
<reference evidence="1 2" key="1">
    <citation type="submission" date="2023-02" db="EMBL/GenBank/DDBJ databases">
        <title>Dictyobacter halimunensis sp. nov., a new member of the class Ktedonobacteria from forest soil in a geothermal area.</title>
        <authorList>
            <person name="Rachmania M.K."/>
            <person name="Ningsih F."/>
            <person name="Sakai Y."/>
            <person name="Yabe S."/>
            <person name="Yokota A."/>
            <person name="Sjamsuridzal W."/>
        </authorList>
    </citation>
    <scope>NUCLEOTIDE SEQUENCE [LARGE SCALE GENOMIC DNA]</scope>
    <source>
        <strain evidence="1 2">S3.2.2.5</strain>
    </source>
</reference>